<feature type="transmembrane region" description="Helical" evidence="1">
    <location>
        <begin position="6"/>
        <end position="26"/>
    </location>
</feature>
<accession>A0A1M5YZU4</accession>
<protein>
    <submittedName>
        <fullName evidence="3">Uncharacterized protein</fullName>
    </submittedName>
</protein>
<evidence type="ECO:0000313" key="2">
    <source>
        <dbReference type="EMBL" id="RXG29718.1"/>
    </source>
</evidence>
<evidence type="ECO:0000256" key="1">
    <source>
        <dbReference type="SAM" id="Phobius"/>
    </source>
</evidence>
<dbReference type="EMBL" id="QOVN01000003">
    <property type="protein sequence ID" value="RXG29718.1"/>
    <property type="molecule type" value="Genomic_DNA"/>
</dbReference>
<evidence type="ECO:0000313" key="4">
    <source>
        <dbReference type="Proteomes" id="UP000184240"/>
    </source>
</evidence>
<dbReference type="STRING" id="573501.SAMN04487999_2543"/>
<reference evidence="4" key="1">
    <citation type="submission" date="2016-11" db="EMBL/GenBank/DDBJ databases">
        <authorList>
            <person name="Varghese N."/>
            <person name="Submissions S."/>
        </authorList>
    </citation>
    <scope>NUCLEOTIDE SEQUENCE [LARGE SCALE GENOMIC DNA]</scope>
    <source>
        <strain evidence="4">DSM 19859</strain>
    </source>
</reference>
<dbReference type="RefSeq" id="WP_072983583.1">
    <property type="nucleotide sequence ID" value="NZ_CAXPJH010000003.1"/>
</dbReference>
<keyword evidence="1" id="KW-1133">Transmembrane helix</keyword>
<reference evidence="3" key="2">
    <citation type="submission" date="2016-11" db="EMBL/GenBank/DDBJ databases">
        <authorList>
            <person name="Jaros S."/>
            <person name="Januszkiewicz K."/>
            <person name="Wedrychowicz H."/>
        </authorList>
    </citation>
    <scope>NUCLEOTIDE SEQUENCE [LARGE SCALE GENOMIC DNA]</scope>
    <source>
        <strain evidence="3">DSM 19859</strain>
    </source>
</reference>
<keyword evidence="1" id="KW-0472">Membrane</keyword>
<organism evidence="3 4">
    <name type="scientific">Leeuwenhoekiella palythoae</name>
    <dbReference type="NCBI Taxonomy" id="573501"/>
    <lineage>
        <taxon>Bacteria</taxon>
        <taxon>Pseudomonadati</taxon>
        <taxon>Bacteroidota</taxon>
        <taxon>Flavobacteriia</taxon>
        <taxon>Flavobacteriales</taxon>
        <taxon>Flavobacteriaceae</taxon>
        <taxon>Leeuwenhoekiella</taxon>
    </lineage>
</organism>
<dbReference type="AlphaFoldDB" id="A0A1M5YZU4"/>
<dbReference type="Proteomes" id="UP000184240">
    <property type="component" value="Unassembled WGS sequence"/>
</dbReference>
<keyword evidence="1" id="KW-0812">Transmembrane</keyword>
<reference evidence="2 5" key="3">
    <citation type="submission" date="2018-07" db="EMBL/GenBank/DDBJ databases">
        <title>Leeuwenhoekiella genomics.</title>
        <authorList>
            <person name="Tahon G."/>
            <person name="Willems A."/>
        </authorList>
    </citation>
    <scope>NUCLEOTIDE SEQUENCE [LARGE SCALE GENOMIC DNA]</scope>
    <source>
        <strain evidence="2 5">LMG 24856</strain>
    </source>
</reference>
<dbReference type="OrthoDB" id="1179726at2"/>
<proteinExistence type="predicted"/>
<evidence type="ECO:0000313" key="5">
    <source>
        <dbReference type="Proteomes" id="UP000290037"/>
    </source>
</evidence>
<dbReference type="EMBL" id="FQXT01000004">
    <property type="protein sequence ID" value="SHI17440.1"/>
    <property type="molecule type" value="Genomic_DNA"/>
</dbReference>
<name>A0A1M5YZU4_9FLAO</name>
<dbReference type="Proteomes" id="UP000290037">
    <property type="component" value="Unassembled WGS sequence"/>
</dbReference>
<sequence length="62" mass="7471">MFTTGQWVFAALFFIAFVFFVSRSYRKDRKLHKKEYRGSFWILIGFIVFVALLFLIKLTLNK</sequence>
<feature type="transmembrane region" description="Helical" evidence="1">
    <location>
        <begin position="38"/>
        <end position="56"/>
    </location>
</feature>
<evidence type="ECO:0000313" key="3">
    <source>
        <dbReference type="EMBL" id="SHI17440.1"/>
    </source>
</evidence>
<gene>
    <name evidence="2" type="ORF">DSM01_1820</name>
    <name evidence="3" type="ORF">SAMN04487999_2543</name>
</gene>
<keyword evidence="5" id="KW-1185">Reference proteome</keyword>